<dbReference type="GO" id="GO:0016987">
    <property type="term" value="F:sigma factor activity"/>
    <property type="evidence" value="ECO:0007669"/>
    <property type="project" value="UniProtKB-KW"/>
</dbReference>
<dbReference type="Pfam" id="PF04542">
    <property type="entry name" value="Sigma70_r2"/>
    <property type="match status" value="1"/>
</dbReference>
<evidence type="ECO:0000256" key="1">
    <source>
        <dbReference type="ARBA" id="ARBA00010641"/>
    </source>
</evidence>
<evidence type="ECO:0000313" key="7">
    <source>
        <dbReference type="EMBL" id="EAU63876.1"/>
    </source>
</evidence>
<dbReference type="PANTHER" id="PTHR43133">
    <property type="entry name" value="RNA POLYMERASE ECF-TYPE SIGMA FACTO"/>
    <property type="match status" value="1"/>
</dbReference>
<keyword evidence="2" id="KW-0805">Transcription regulation</keyword>
<dbReference type="AlphaFoldDB" id="Q08TR5"/>
<dbReference type="PATRIC" id="fig|378806.16.peg.2780"/>
<sequence length="238" mass="26345">MVKSERSGAPWGQCPGRSTNGVCRQKCEMPPEVAVSGSQTVLSDSPATQASETAADQALLQQVALGNSEMMRVLYARCAGRAWSVVLRILGSRADAEEVLQETFLEVWRRARQYDAKRGGLETWVVTIARTRAIDRRRSLGTVARVIADVASHPPLINPVAPPPSEVTEQWQDRKRVAAALRELPREQRTMVELAYFEGLSQREISERTGEPLGTVKTRVRLALEKLSGLLEEPVWGD</sequence>
<dbReference type="Pfam" id="PF08281">
    <property type="entry name" value="Sigma70_r4_2"/>
    <property type="match status" value="1"/>
</dbReference>
<evidence type="ECO:0000259" key="6">
    <source>
        <dbReference type="Pfam" id="PF08281"/>
    </source>
</evidence>
<dbReference type="SUPFAM" id="SSF88659">
    <property type="entry name" value="Sigma3 and sigma4 domains of RNA polymerase sigma factors"/>
    <property type="match status" value="1"/>
</dbReference>
<comment type="caution">
    <text evidence="7">The sequence shown here is derived from an EMBL/GenBank/DDBJ whole genome shotgun (WGS) entry which is preliminary data.</text>
</comment>
<proteinExistence type="inferred from homology"/>
<dbReference type="PANTHER" id="PTHR43133:SF62">
    <property type="entry name" value="RNA POLYMERASE SIGMA FACTOR SIGZ"/>
    <property type="match status" value="1"/>
</dbReference>
<dbReference type="InterPro" id="IPR036388">
    <property type="entry name" value="WH-like_DNA-bd_sf"/>
</dbReference>
<evidence type="ECO:0000256" key="3">
    <source>
        <dbReference type="ARBA" id="ARBA00023082"/>
    </source>
</evidence>
<dbReference type="InterPro" id="IPR014284">
    <property type="entry name" value="RNA_pol_sigma-70_dom"/>
</dbReference>
<dbReference type="SUPFAM" id="SSF88946">
    <property type="entry name" value="Sigma2 domain of RNA polymerase sigma factors"/>
    <property type="match status" value="1"/>
</dbReference>
<dbReference type="GO" id="GO:0003677">
    <property type="term" value="F:DNA binding"/>
    <property type="evidence" value="ECO:0007669"/>
    <property type="project" value="InterPro"/>
</dbReference>
<dbReference type="InterPro" id="IPR013324">
    <property type="entry name" value="RNA_pol_sigma_r3/r4-like"/>
</dbReference>
<feature type="domain" description="RNA polymerase sigma-70 region 2" evidence="5">
    <location>
        <begin position="74"/>
        <end position="140"/>
    </location>
</feature>
<protein>
    <submittedName>
        <fullName evidence="7">ECF sigma factor</fullName>
    </submittedName>
</protein>
<dbReference type="Proteomes" id="UP000032702">
    <property type="component" value="Unassembled WGS sequence"/>
</dbReference>
<accession>Q08TR5</accession>
<dbReference type="GO" id="GO:0006352">
    <property type="term" value="P:DNA-templated transcription initiation"/>
    <property type="evidence" value="ECO:0007669"/>
    <property type="project" value="InterPro"/>
</dbReference>
<reference evidence="7 8" key="1">
    <citation type="submission" date="2006-04" db="EMBL/GenBank/DDBJ databases">
        <authorList>
            <person name="Nierman W.C."/>
        </authorList>
    </citation>
    <scope>NUCLEOTIDE SEQUENCE [LARGE SCALE GENOMIC DNA]</scope>
    <source>
        <strain evidence="7 8">DW4/3-1</strain>
    </source>
</reference>
<comment type="similarity">
    <text evidence="1">Belongs to the sigma-70 factor family. ECF subfamily.</text>
</comment>
<keyword evidence="3" id="KW-0731">Sigma factor</keyword>
<dbReference type="InterPro" id="IPR039425">
    <property type="entry name" value="RNA_pol_sigma-70-like"/>
</dbReference>
<dbReference type="InterPro" id="IPR013325">
    <property type="entry name" value="RNA_pol_sigma_r2"/>
</dbReference>
<evidence type="ECO:0000256" key="4">
    <source>
        <dbReference type="ARBA" id="ARBA00023163"/>
    </source>
</evidence>
<dbReference type="InterPro" id="IPR007627">
    <property type="entry name" value="RNA_pol_sigma70_r2"/>
</dbReference>
<dbReference type="CDD" id="cd06171">
    <property type="entry name" value="Sigma70_r4"/>
    <property type="match status" value="1"/>
</dbReference>
<evidence type="ECO:0000259" key="5">
    <source>
        <dbReference type="Pfam" id="PF04542"/>
    </source>
</evidence>
<organism evidence="7 8">
    <name type="scientific">Stigmatella aurantiaca (strain DW4/3-1)</name>
    <dbReference type="NCBI Taxonomy" id="378806"/>
    <lineage>
        <taxon>Bacteria</taxon>
        <taxon>Pseudomonadati</taxon>
        <taxon>Myxococcota</taxon>
        <taxon>Myxococcia</taxon>
        <taxon>Myxococcales</taxon>
        <taxon>Cystobacterineae</taxon>
        <taxon>Archangiaceae</taxon>
        <taxon>Stigmatella</taxon>
    </lineage>
</organism>
<gene>
    <name evidence="7" type="ORF">STIAU_6365</name>
</gene>
<dbReference type="Gene3D" id="1.10.10.10">
    <property type="entry name" value="Winged helix-like DNA-binding domain superfamily/Winged helix DNA-binding domain"/>
    <property type="match status" value="1"/>
</dbReference>
<dbReference type="EMBL" id="AAMD01000141">
    <property type="protein sequence ID" value="EAU63876.1"/>
    <property type="molecule type" value="Genomic_DNA"/>
</dbReference>
<dbReference type="NCBIfam" id="TIGR02937">
    <property type="entry name" value="sigma70-ECF"/>
    <property type="match status" value="1"/>
</dbReference>
<evidence type="ECO:0000256" key="2">
    <source>
        <dbReference type="ARBA" id="ARBA00023015"/>
    </source>
</evidence>
<evidence type="ECO:0000313" key="8">
    <source>
        <dbReference type="Proteomes" id="UP000032702"/>
    </source>
</evidence>
<name>Q08TR5_STIAD</name>
<dbReference type="InterPro" id="IPR013249">
    <property type="entry name" value="RNA_pol_sigma70_r4_t2"/>
</dbReference>
<feature type="domain" description="RNA polymerase sigma factor 70 region 4 type 2" evidence="6">
    <location>
        <begin position="176"/>
        <end position="227"/>
    </location>
</feature>
<dbReference type="Gene3D" id="1.10.1740.10">
    <property type="match status" value="1"/>
</dbReference>
<keyword evidence="4" id="KW-0804">Transcription</keyword>